<accession>A0A7X0ID04</accession>
<dbReference type="EMBL" id="JACHIU010000001">
    <property type="protein sequence ID" value="MBB6471417.1"/>
    <property type="molecule type" value="Genomic_DNA"/>
</dbReference>
<dbReference type="Proteomes" id="UP000555564">
    <property type="component" value="Unassembled WGS sequence"/>
</dbReference>
<sequence length="74" mass="7692">MLSRILLRAVRPAWRLDTTVHSSRSLANCGEAKWVIVTAFSDPLPASGRAGRCVPGPAEEPQPGTQTAGAPGGP</sequence>
<protein>
    <submittedName>
        <fullName evidence="2">Uncharacterized protein</fullName>
    </submittedName>
</protein>
<evidence type="ECO:0000256" key="1">
    <source>
        <dbReference type="SAM" id="MobiDB-lite"/>
    </source>
</evidence>
<feature type="region of interest" description="Disordered" evidence="1">
    <location>
        <begin position="47"/>
        <end position="74"/>
    </location>
</feature>
<reference evidence="2 3" key="1">
    <citation type="submission" date="2020-08" db="EMBL/GenBank/DDBJ databases">
        <title>Sequencing the genomes of 1000 actinobacteria strains.</title>
        <authorList>
            <person name="Klenk H.-P."/>
        </authorList>
    </citation>
    <scope>NUCLEOTIDE SEQUENCE [LARGE SCALE GENOMIC DNA]</scope>
    <source>
        <strain evidence="2 3">DSM 44936</strain>
    </source>
</reference>
<proteinExistence type="predicted"/>
<keyword evidence="3" id="KW-1185">Reference proteome</keyword>
<comment type="caution">
    <text evidence="2">The sequence shown here is derived from an EMBL/GenBank/DDBJ whole genome shotgun (WGS) entry which is preliminary data.</text>
</comment>
<dbReference type="AlphaFoldDB" id="A0A7X0ID04"/>
<organism evidence="2 3">
    <name type="scientific">Sphaerisporangium rubeum</name>
    <dbReference type="NCBI Taxonomy" id="321317"/>
    <lineage>
        <taxon>Bacteria</taxon>
        <taxon>Bacillati</taxon>
        <taxon>Actinomycetota</taxon>
        <taxon>Actinomycetes</taxon>
        <taxon>Streptosporangiales</taxon>
        <taxon>Streptosporangiaceae</taxon>
        <taxon>Sphaerisporangium</taxon>
    </lineage>
</organism>
<name>A0A7X0ID04_9ACTN</name>
<gene>
    <name evidence="2" type="ORF">BJ992_000848</name>
</gene>
<feature type="compositionally biased region" description="Low complexity" evidence="1">
    <location>
        <begin position="61"/>
        <end position="74"/>
    </location>
</feature>
<evidence type="ECO:0000313" key="2">
    <source>
        <dbReference type="EMBL" id="MBB6471417.1"/>
    </source>
</evidence>
<evidence type="ECO:0000313" key="3">
    <source>
        <dbReference type="Proteomes" id="UP000555564"/>
    </source>
</evidence>